<keyword evidence="9" id="KW-0479">Metal-binding</keyword>
<keyword evidence="12" id="KW-0460">Magnesium</keyword>
<dbReference type="EC" id="2.4.2.8" evidence="5"/>
<dbReference type="NCBIfam" id="TIGR01203">
    <property type="entry name" value="HGPRTase"/>
    <property type="match status" value="1"/>
</dbReference>
<dbReference type="SUPFAM" id="SSF53271">
    <property type="entry name" value="PRTase-like"/>
    <property type="match status" value="1"/>
</dbReference>
<dbReference type="FunFam" id="3.40.50.2020:FF:000006">
    <property type="entry name" value="Hypoxanthine phosphoribosyltransferase"/>
    <property type="match status" value="1"/>
</dbReference>
<dbReference type="Gene3D" id="3.40.50.2020">
    <property type="match status" value="1"/>
</dbReference>
<keyword evidence="11" id="KW-0547">Nucleotide-binding</keyword>
<evidence type="ECO:0000256" key="11">
    <source>
        <dbReference type="ARBA" id="ARBA00022741"/>
    </source>
</evidence>
<comment type="caution">
    <text evidence="14">The sequence shown here is derived from an EMBL/GenBank/DDBJ whole genome shotgun (WGS) entry which is preliminary data.</text>
</comment>
<evidence type="ECO:0000256" key="6">
    <source>
        <dbReference type="ARBA" id="ARBA00022490"/>
    </source>
</evidence>
<dbReference type="InterPro" id="IPR050408">
    <property type="entry name" value="HGPRT"/>
</dbReference>
<comment type="cofactor">
    <cofactor evidence="1">
        <name>Mg(2+)</name>
        <dbReference type="ChEBI" id="CHEBI:18420"/>
    </cofactor>
</comment>
<dbReference type="GO" id="GO:0032264">
    <property type="term" value="P:IMP salvage"/>
    <property type="evidence" value="ECO:0007669"/>
    <property type="project" value="TreeGrafter"/>
</dbReference>
<dbReference type="GO" id="GO:0004422">
    <property type="term" value="F:hypoxanthine phosphoribosyltransferase activity"/>
    <property type="evidence" value="ECO:0007669"/>
    <property type="project" value="InterPro"/>
</dbReference>
<evidence type="ECO:0000256" key="7">
    <source>
        <dbReference type="ARBA" id="ARBA00022676"/>
    </source>
</evidence>
<organism evidence="14">
    <name type="scientific">hot springs metagenome</name>
    <dbReference type="NCBI Taxonomy" id="433727"/>
    <lineage>
        <taxon>unclassified sequences</taxon>
        <taxon>metagenomes</taxon>
        <taxon>ecological metagenomes</taxon>
    </lineage>
</organism>
<evidence type="ECO:0000256" key="12">
    <source>
        <dbReference type="ARBA" id="ARBA00022842"/>
    </source>
</evidence>
<dbReference type="InterPro" id="IPR005904">
    <property type="entry name" value="Hxn_phspho_trans"/>
</dbReference>
<dbReference type="GO" id="GO:0000287">
    <property type="term" value="F:magnesium ion binding"/>
    <property type="evidence" value="ECO:0007669"/>
    <property type="project" value="TreeGrafter"/>
</dbReference>
<evidence type="ECO:0000256" key="3">
    <source>
        <dbReference type="ARBA" id="ARBA00004669"/>
    </source>
</evidence>
<keyword evidence="7 14" id="KW-0328">Glycosyltransferase</keyword>
<evidence type="ECO:0000256" key="8">
    <source>
        <dbReference type="ARBA" id="ARBA00022679"/>
    </source>
</evidence>
<dbReference type="EMBL" id="BLAB01000001">
    <property type="protein sequence ID" value="GER94402.1"/>
    <property type="molecule type" value="Genomic_DNA"/>
</dbReference>
<comment type="similarity">
    <text evidence="4">Belongs to the purine/pyrimidine phosphoribosyltransferase family.</text>
</comment>
<dbReference type="InterPro" id="IPR029057">
    <property type="entry name" value="PRTase-like"/>
</dbReference>
<evidence type="ECO:0000256" key="2">
    <source>
        <dbReference type="ARBA" id="ARBA00004496"/>
    </source>
</evidence>
<keyword evidence="10" id="KW-0660">Purine salvage</keyword>
<dbReference type="GO" id="GO:0032263">
    <property type="term" value="P:GMP salvage"/>
    <property type="evidence" value="ECO:0007669"/>
    <property type="project" value="TreeGrafter"/>
</dbReference>
<accession>A0A5J4L563</accession>
<dbReference type="GO" id="GO:0005829">
    <property type="term" value="C:cytosol"/>
    <property type="evidence" value="ECO:0007669"/>
    <property type="project" value="TreeGrafter"/>
</dbReference>
<sequence>MIIGKPFLTAEQIHEKVIELADRISRDYAGKEILAVGILKGSFMFFADLVRSLKIPVVIDFIVASSYLKTTSTGEVKIHYEIKEDIAGKHVLLIDDIIDTGISLNYIRERLLLKEPESLKICILLDKKERRSVDVPIDYKGFEIPNQFVVGYGLDYDNKYRNLPYIAIFKKER</sequence>
<protein>
    <recommendedName>
        <fullName evidence="5">hypoxanthine phosphoribosyltransferase</fullName>
        <ecNumber evidence="5">2.4.2.8</ecNumber>
    </recommendedName>
</protein>
<dbReference type="GO" id="GO:0000166">
    <property type="term" value="F:nucleotide binding"/>
    <property type="evidence" value="ECO:0007669"/>
    <property type="project" value="UniProtKB-KW"/>
</dbReference>
<keyword evidence="6" id="KW-0963">Cytoplasm</keyword>
<evidence type="ECO:0000256" key="5">
    <source>
        <dbReference type="ARBA" id="ARBA00011895"/>
    </source>
</evidence>
<dbReference type="GO" id="GO:0006178">
    <property type="term" value="P:guanine salvage"/>
    <property type="evidence" value="ECO:0007669"/>
    <property type="project" value="TreeGrafter"/>
</dbReference>
<dbReference type="PANTHER" id="PTHR43340:SF1">
    <property type="entry name" value="HYPOXANTHINE PHOSPHORIBOSYLTRANSFERASE"/>
    <property type="match status" value="1"/>
</dbReference>
<evidence type="ECO:0000259" key="13">
    <source>
        <dbReference type="Pfam" id="PF00156"/>
    </source>
</evidence>
<dbReference type="AlphaFoldDB" id="A0A5J4L563"/>
<evidence type="ECO:0000256" key="10">
    <source>
        <dbReference type="ARBA" id="ARBA00022726"/>
    </source>
</evidence>
<comment type="subcellular location">
    <subcellularLocation>
        <location evidence="2">Cytoplasm</location>
    </subcellularLocation>
</comment>
<evidence type="ECO:0000256" key="1">
    <source>
        <dbReference type="ARBA" id="ARBA00001946"/>
    </source>
</evidence>
<proteinExistence type="inferred from homology"/>
<feature type="domain" description="Phosphoribosyltransferase" evidence="13">
    <location>
        <begin position="11"/>
        <end position="156"/>
    </location>
</feature>
<keyword evidence="8 14" id="KW-0808">Transferase</keyword>
<evidence type="ECO:0000313" key="14">
    <source>
        <dbReference type="EMBL" id="GER94402.1"/>
    </source>
</evidence>
<evidence type="ECO:0000256" key="4">
    <source>
        <dbReference type="ARBA" id="ARBA00008391"/>
    </source>
</evidence>
<dbReference type="CDD" id="cd06223">
    <property type="entry name" value="PRTases_typeI"/>
    <property type="match status" value="1"/>
</dbReference>
<dbReference type="Pfam" id="PF00156">
    <property type="entry name" value="Pribosyltran"/>
    <property type="match status" value="1"/>
</dbReference>
<dbReference type="PANTHER" id="PTHR43340">
    <property type="entry name" value="HYPOXANTHINE-GUANINE PHOSPHORIBOSYLTRANSFERASE"/>
    <property type="match status" value="1"/>
</dbReference>
<dbReference type="InterPro" id="IPR000836">
    <property type="entry name" value="PRTase_dom"/>
</dbReference>
<dbReference type="GO" id="GO:0046100">
    <property type="term" value="P:hypoxanthine metabolic process"/>
    <property type="evidence" value="ECO:0007669"/>
    <property type="project" value="TreeGrafter"/>
</dbReference>
<gene>
    <name evidence="14" type="ORF">A45J_2163</name>
</gene>
<name>A0A5J4L563_9ZZZZ</name>
<dbReference type="GO" id="GO:0006166">
    <property type="term" value="P:purine ribonucleoside salvage"/>
    <property type="evidence" value="ECO:0007669"/>
    <property type="project" value="UniProtKB-KW"/>
</dbReference>
<reference evidence="14" key="1">
    <citation type="submission" date="2019-10" db="EMBL/GenBank/DDBJ databases">
        <title>Metagenomic sequencing of thiosulfate-disproportionating enrichment culture.</title>
        <authorList>
            <person name="Umezawa K."/>
            <person name="Kojima H."/>
            <person name="Fukui M."/>
        </authorList>
    </citation>
    <scope>NUCLEOTIDE SEQUENCE</scope>
    <source>
        <strain evidence="14">45J</strain>
    </source>
</reference>
<evidence type="ECO:0000256" key="9">
    <source>
        <dbReference type="ARBA" id="ARBA00022723"/>
    </source>
</evidence>
<comment type="pathway">
    <text evidence="3">Purine metabolism; IMP biosynthesis via salvage pathway; IMP from hypoxanthine: step 1/1.</text>
</comment>